<feature type="compositionally biased region" description="Polar residues" evidence="1">
    <location>
        <begin position="14"/>
        <end position="26"/>
    </location>
</feature>
<sequence>MHQAFDNAMAEMQEYQTKSKGKSSLSYEEATLSHVNDLQSPPRGGSMIQLSSSLYDAQDMNYPGEDYRSFRLLIFDKYLESIHCEPRTKQQPRRFQEIYTLTLDFH</sequence>
<evidence type="ECO:0000313" key="3">
    <source>
        <dbReference type="Proteomes" id="UP000289738"/>
    </source>
</evidence>
<name>A0A445AZB6_ARAHY</name>
<gene>
    <name evidence="2" type="ORF">Ahy_B01g056694</name>
</gene>
<accession>A0A445AZB6</accession>
<reference evidence="2 3" key="1">
    <citation type="submission" date="2019-01" db="EMBL/GenBank/DDBJ databases">
        <title>Sequencing of cultivated peanut Arachis hypogaea provides insights into genome evolution and oil improvement.</title>
        <authorList>
            <person name="Chen X."/>
        </authorList>
    </citation>
    <scope>NUCLEOTIDE SEQUENCE [LARGE SCALE GENOMIC DNA]</scope>
    <source>
        <strain evidence="3">cv. Fuhuasheng</strain>
        <tissue evidence="2">Leaves</tissue>
    </source>
</reference>
<protein>
    <submittedName>
        <fullName evidence="2">Uncharacterized protein</fullName>
    </submittedName>
</protein>
<dbReference type="EMBL" id="SDMP01000011">
    <property type="protein sequence ID" value="RYR31783.1"/>
    <property type="molecule type" value="Genomic_DNA"/>
</dbReference>
<comment type="caution">
    <text evidence="2">The sequence shown here is derived from an EMBL/GenBank/DDBJ whole genome shotgun (WGS) entry which is preliminary data.</text>
</comment>
<proteinExistence type="predicted"/>
<feature type="region of interest" description="Disordered" evidence="1">
    <location>
        <begin position="1"/>
        <end position="43"/>
    </location>
</feature>
<organism evidence="2 3">
    <name type="scientific">Arachis hypogaea</name>
    <name type="common">Peanut</name>
    <dbReference type="NCBI Taxonomy" id="3818"/>
    <lineage>
        <taxon>Eukaryota</taxon>
        <taxon>Viridiplantae</taxon>
        <taxon>Streptophyta</taxon>
        <taxon>Embryophyta</taxon>
        <taxon>Tracheophyta</taxon>
        <taxon>Spermatophyta</taxon>
        <taxon>Magnoliopsida</taxon>
        <taxon>eudicotyledons</taxon>
        <taxon>Gunneridae</taxon>
        <taxon>Pentapetalae</taxon>
        <taxon>rosids</taxon>
        <taxon>fabids</taxon>
        <taxon>Fabales</taxon>
        <taxon>Fabaceae</taxon>
        <taxon>Papilionoideae</taxon>
        <taxon>50 kb inversion clade</taxon>
        <taxon>dalbergioids sensu lato</taxon>
        <taxon>Dalbergieae</taxon>
        <taxon>Pterocarpus clade</taxon>
        <taxon>Arachis</taxon>
    </lineage>
</organism>
<evidence type="ECO:0000256" key="1">
    <source>
        <dbReference type="SAM" id="MobiDB-lite"/>
    </source>
</evidence>
<keyword evidence="3" id="KW-1185">Reference proteome</keyword>
<evidence type="ECO:0000313" key="2">
    <source>
        <dbReference type="EMBL" id="RYR31783.1"/>
    </source>
</evidence>
<dbReference type="AlphaFoldDB" id="A0A445AZB6"/>
<dbReference type="Proteomes" id="UP000289738">
    <property type="component" value="Chromosome B01"/>
</dbReference>